<protein>
    <recommendedName>
        <fullName evidence="5">LYR motif-containing protein 2</fullName>
    </recommendedName>
</protein>
<dbReference type="InterPro" id="IPR045293">
    <property type="entry name" value="Complex1_LYR_LYRM2"/>
</dbReference>
<dbReference type="Proteomes" id="UP001359485">
    <property type="component" value="Unassembled WGS sequence"/>
</dbReference>
<keyword evidence="4" id="KW-0496">Mitochondrion</keyword>
<dbReference type="PANTHER" id="PTHR13675">
    <property type="entry name" value="LYR MOTIF-CONTAINING PROTEIN 2"/>
    <property type="match status" value="1"/>
</dbReference>
<reference evidence="8 9" key="1">
    <citation type="submission" date="2023-09" db="EMBL/GenBank/DDBJ databases">
        <title>Genomes of two closely related lineages of the louse Polyplax serrata with different host specificities.</title>
        <authorList>
            <person name="Martinu J."/>
            <person name="Tarabai H."/>
            <person name="Stefka J."/>
            <person name="Hypsa V."/>
        </authorList>
    </citation>
    <scope>NUCLEOTIDE SEQUENCE [LARGE SCALE GENOMIC DNA]</scope>
    <source>
        <strain evidence="8">98ZLc_SE</strain>
    </source>
</reference>
<comment type="function">
    <text evidence="6">Involved in efficient integration of the N-module into mitochondrial respiratory chain complex I.</text>
</comment>
<dbReference type="CDD" id="cd20262">
    <property type="entry name" value="Complex1_LYR_LYRM2"/>
    <property type="match status" value="1"/>
</dbReference>
<dbReference type="Pfam" id="PF05347">
    <property type="entry name" value="Complex1_LYR"/>
    <property type="match status" value="1"/>
</dbReference>
<comment type="similarity">
    <text evidence="2">Belongs to the complex I LYR family.</text>
</comment>
<name>A0ABR1BF99_POLSC</name>
<evidence type="ECO:0000313" key="8">
    <source>
        <dbReference type="EMBL" id="KAK6640799.1"/>
    </source>
</evidence>
<evidence type="ECO:0000259" key="7">
    <source>
        <dbReference type="Pfam" id="PF05347"/>
    </source>
</evidence>
<evidence type="ECO:0000313" key="9">
    <source>
        <dbReference type="Proteomes" id="UP001359485"/>
    </source>
</evidence>
<evidence type="ECO:0000256" key="3">
    <source>
        <dbReference type="ARBA" id="ARBA00022946"/>
    </source>
</evidence>
<gene>
    <name evidence="8" type="ORF">RUM44_012496</name>
</gene>
<dbReference type="PANTHER" id="PTHR13675:SF0">
    <property type="entry name" value="LYR MOTIF-CONTAINING PROTEIN 2"/>
    <property type="match status" value="1"/>
</dbReference>
<organism evidence="8 9">
    <name type="scientific">Polyplax serrata</name>
    <name type="common">Common mouse louse</name>
    <dbReference type="NCBI Taxonomy" id="468196"/>
    <lineage>
        <taxon>Eukaryota</taxon>
        <taxon>Metazoa</taxon>
        <taxon>Ecdysozoa</taxon>
        <taxon>Arthropoda</taxon>
        <taxon>Hexapoda</taxon>
        <taxon>Insecta</taxon>
        <taxon>Pterygota</taxon>
        <taxon>Neoptera</taxon>
        <taxon>Paraneoptera</taxon>
        <taxon>Psocodea</taxon>
        <taxon>Troctomorpha</taxon>
        <taxon>Phthiraptera</taxon>
        <taxon>Anoplura</taxon>
        <taxon>Polyplacidae</taxon>
        <taxon>Polyplax</taxon>
    </lineage>
</organism>
<feature type="domain" description="Complex 1 LYR protein" evidence="7">
    <location>
        <begin position="62"/>
        <end position="119"/>
    </location>
</feature>
<comment type="caution">
    <text evidence="8">The sequence shown here is derived from an EMBL/GenBank/DDBJ whole genome shotgun (WGS) entry which is preliminary data.</text>
</comment>
<accession>A0ABR1BF99</accession>
<comment type="subcellular location">
    <subcellularLocation>
        <location evidence="1">Mitochondrion</location>
    </subcellularLocation>
</comment>
<keyword evidence="3" id="KW-0809">Transit peptide</keyword>
<evidence type="ECO:0000256" key="6">
    <source>
        <dbReference type="ARBA" id="ARBA00044735"/>
    </source>
</evidence>
<keyword evidence="9" id="KW-1185">Reference proteome</keyword>
<evidence type="ECO:0000256" key="4">
    <source>
        <dbReference type="ARBA" id="ARBA00023128"/>
    </source>
</evidence>
<evidence type="ECO:0000256" key="2">
    <source>
        <dbReference type="ARBA" id="ARBA00009508"/>
    </source>
</evidence>
<evidence type="ECO:0000256" key="1">
    <source>
        <dbReference type="ARBA" id="ARBA00004173"/>
    </source>
</evidence>
<dbReference type="InterPro" id="IPR008011">
    <property type="entry name" value="Complex1_LYR_dom"/>
</dbReference>
<dbReference type="EMBL" id="JAWJWF010000001">
    <property type="protein sequence ID" value="KAK6640799.1"/>
    <property type="molecule type" value="Genomic_DNA"/>
</dbReference>
<sequence>MTASHLEKQSNKENKPAELTHTFYGVATILPKANFNLELSGSTLKMHLPNSVPSLKEFMLRRRVLQLYKEFFRVTKQIPDETSRKEVQDWIRNDFKSKKNEKSEYSIKLLIQSGDRSLRQLQSNIAMTK</sequence>
<proteinExistence type="inferred from homology"/>
<evidence type="ECO:0000256" key="5">
    <source>
        <dbReference type="ARBA" id="ARBA00026235"/>
    </source>
</evidence>